<name>A0A1F4S526_UNCSA</name>
<comment type="similarity">
    <text evidence="1">Belongs to the RecJ family.</text>
</comment>
<organism evidence="9 10">
    <name type="scientific">candidate division WOR-1 bacterium RIFOXYB2_FULL_36_35</name>
    <dbReference type="NCBI Taxonomy" id="1802578"/>
    <lineage>
        <taxon>Bacteria</taxon>
        <taxon>Bacillati</taxon>
        <taxon>Saganbacteria</taxon>
    </lineage>
</organism>
<dbReference type="Gene3D" id="3.10.310.30">
    <property type="match status" value="1"/>
</dbReference>
<evidence type="ECO:0000256" key="5">
    <source>
        <dbReference type="ARBA" id="ARBA00022839"/>
    </source>
</evidence>
<evidence type="ECO:0000313" key="10">
    <source>
        <dbReference type="Proteomes" id="UP000177905"/>
    </source>
</evidence>
<dbReference type="GO" id="GO:0006281">
    <property type="term" value="P:DNA repair"/>
    <property type="evidence" value="ECO:0007669"/>
    <property type="project" value="InterPro"/>
</dbReference>
<evidence type="ECO:0000313" key="9">
    <source>
        <dbReference type="EMBL" id="OGC15499.1"/>
    </source>
</evidence>
<feature type="domain" description="DHHA1" evidence="7">
    <location>
        <begin position="347"/>
        <end position="435"/>
    </location>
</feature>
<dbReference type="Pfam" id="PF17768">
    <property type="entry name" value="RecJ_OB"/>
    <property type="match status" value="1"/>
</dbReference>
<comment type="caution">
    <text evidence="9">The sequence shown here is derived from an EMBL/GenBank/DDBJ whole genome shotgun (WGS) entry which is preliminary data.</text>
</comment>
<dbReference type="InterPro" id="IPR051673">
    <property type="entry name" value="SSDNA_exonuclease_RecJ"/>
</dbReference>
<dbReference type="SUPFAM" id="SSF64182">
    <property type="entry name" value="DHH phosphoesterases"/>
    <property type="match status" value="1"/>
</dbReference>
<feature type="domain" description="DDH" evidence="6">
    <location>
        <begin position="78"/>
        <end position="229"/>
    </location>
</feature>
<sequence length="578" mass="64113">MKRWNFFPQEAETSYILSKELNVSPILAQILINRKITDSQNAMEFLSPTLMNLKDPFDIPNIKKGVERVVLAKTRGEKVVVYGDYDVDGVTGTAILIETLKHIGITPSYYIPHRYEEGYSLNINAIKKLKDEKANLIITVDCGISSITEVKEANAIGIEIIITDHHNVPQQIPNAYAVINPKMIEKNHPSRDLSGAGVAFKFAWALLRIMGETKSDFLTQLLDLAALGTIADVVPLTNENRIIAKKGLSILRERKRIGTKILADVSGLKPEISIRDVNFGLAPRLNAAGRLKHASLAVNLLISKTIAEAETLAKELNKANLKRQGIGDLMNNEILQKIKNNNLESEKIIVVSGESWHPGVIGITASKIVDKYYRPVILISVNQGTGRGSARSIDNFNIFKLLESCKELFVDFGGHEAAAGFVILPENIPILKDKIYKEVFNLKIEYDPKINIETTILPEQITLSLIEELKLLGPHGQANPIPVFSSHNLKIREGKVVGSNENHLKLKLSNGKTNLEAIGFGFGKMKETIDFNLSHDFAYLLESNEWNGIESAQLNLVDVKHSNQTSYSTVTDLARFLG</sequence>
<dbReference type="InterPro" id="IPR041122">
    <property type="entry name" value="RecJ_OB"/>
</dbReference>
<dbReference type="EMBL" id="MEUA01000019">
    <property type="protein sequence ID" value="OGC15499.1"/>
    <property type="molecule type" value="Genomic_DNA"/>
</dbReference>
<evidence type="ECO:0000256" key="4">
    <source>
        <dbReference type="ARBA" id="ARBA00022801"/>
    </source>
</evidence>
<keyword evidence="5 9" id="KW-0269">Exonuclease</keyword>
<evidence type="ECO:0000259" key="8">
    <source>
        <dbReference type="Pfam" id="PF17768"/>
    </source>
</evidence>
<dbReference type="NCBIfam" id="TIGR00644">
    <property type="entry name" value="recJ"/>
    <property type="match status" value="1"/>
</dbReference>
<dbReference type="InterPro" id="IPR003156">
    <property type="entry name" value="DHHA1_dom"/>
</dbReference>
<dbReference type="PANTHER" id="PTHR30255">
    <property type="entry name" value="SINGLE-STRANDED-DNA-SPECIFIC EXONUCLEASE RECJ"/>
    <property type="match status" value="1"/>
</dbReference>
<dbReference type="GO" id="GO:0008409">
    <property type="term" value="F:5'-3' exonuclease activity"/>
    <property type="evidence" value="ECO:0007669"/>
    <property type="project" value="InterPro"/>
</dbReference>
<keyword evidence="3" id="KW-0540">Nuclease</keyword>
<proteinExistence type="inferred from homology"/>
<dbReference type="InterPro" id="IPR038763">
    <property type="entry name" value="DHH_sf"/>
</dbReference>
<keyword evidence="4" id="KW-0378">Hydrolase</keyword>
<dbReference type="InterPro" id="IPR004610">
    <property type="entry name" value="RecJ"/>
</dbReference>
<dbReference type="GO" id="GO:0003676">
    <property type="term" value="F:nucleic acid binding"/>
    <property type="evidence" value="ECO:0007669"/>
    <property type="project" value="InterPro"/>
</dbReference>
<dbReference type="PANTHER" id="PTHR30255:SF2">
    <property type="entry name" value="SINGLE-STRANDED-DNA-SPECIFIC EXONUCLEASE RECJ"/>
    <property type="match status" value="1"/>
</dbReference>
<feature type="domain" description="RecJ OB" evidence="8">
    <location>
        <begin position="454"/>
        <end position="558"/>
    </location>
</feature>
<evidence type="ECO:0000259" key="6">
    <source>
        <dbReference type="Pfam" id="PF01368"/>
    </source>
</evidence>
<dbReference type="InterPro" id="IPR001667">
    <property type="entry name" value="DDH_dom"/>
</dbReference>
<protein>
    <recommendedName>
        <fullName evidence="2">Single-stranded-DNA-specific exonuclease RecJ</fullName>
    </recommendedName>
</protein>
<dbReference type="Gene3D" id="3.90.1640.30">
    <property type="match status" value="1"/>
</dbReference>
<accession>A0A1F4S526</accession>
<dbReference type="Proteomes" id="UP000177905">
    <property type="component" value="Unassembled WGS sequence"/>
</dbReference>
<dbReference type="Pfam" id="PF02272">
    <property type="entry name" value="DHHA1"/>
    <property type="match status" value="1"/>
</dbReference>
<dbReference type="GO" id="GO:0006310">
    <property type="term" value="P:DNA recombination"/>
    <property type="evidence" value="ECO:0007669"/>
    <property type="project" value="InterPro"/>
</dbReference>
<reference evidence="9 10" key="1">
    <citation type="journal article" date="2016" name="Nat. Commun.">
        <title>Thousands of microbial genomes shed light on interconnected biogeochemical processes in an aquifer system.</title>
        <authorList>
            <person name="Anantharaman K."/>
            <person name="Brown C.T."/>
            <person name="Hug L.A."/>
            <person name="Sharon I."/>
            <person name="Castelle C.J."/>
            <person name="Probst A.J."/>
            <person name="Thomas B.C."/>
            <person name="Singh A."/>
            <person name="Wilkins M.J."/>
            <person name="Karaoz U."/>
            <person name="Brodie E.L."/>
            <person name="Williams K.H."/>
            <person name="Hubbard S.S."/>
            <person name="Banfield J.F."/>
        </authorList>
    </citation>
    <scope>NUCLEOTIDE SEQUENCE [LARGE SCALE GENOMIC DNA]</scope>
</reference>
<evidence type="ECO:0000256" key="1">
    <source>
        <dbReference type="ARBA" id="ARBA00005915"/>
    </source>
</evidence>
<evidence type="ECO:0000256" key="2">
    <source>
        <dbReference type="ARBA" id="ARBA00019841"/>
    </source>
</evidence>
<dbReference type="Pfam" id="PF01368">
    <property type="entry name" value="DHH"/>
    <property type="match status" value="1"/>
</dbReference>
<dbReference type="AlphaFoldDB" id="A0A1F4S526"/>
<evidence type="ECO:0000256" key="3">
    <source>
        <dbReference type="ARBA" id="ARBA00022722"/>
    </source>
</evidence>
<evidence type="ECO:0000259" key="7">
    <source>
        <dbReference type="Pfam" id="PF02272"/>
    </source>
</evidence>
<gene>
    <name evidence="9" type="ORF">A2290_03810</name>
</gene>